<proteinExistence type="predicted"/>
<reference evidence="1" key="1">
    <citation type="journal article" date="2020" name="Nature">
        <title>Giant virus diversity and host interactions through global metagenomics.</title>
        <authorList>
            <person name="Schulz F."/>
            <person name="Roux S."/>
            <person name="Paez-Espino D."/>
            <person name="Jungbluth S."/>
            <person name="Walsh D.A."/>
            <person name="Denef V.J."/>
            <person name="McMahon K.D."/>
            <person name="Konstantinidis K.T."/>
            <person name="Eloe-Fadrosh E.A."/>
            <person name="Kyrpides N.C."/>
            <person name="Woyke T."/>
        </authorList>
    </citation>
    <scope>NUCLEOTIDE SEQUENCE</scope>
    <source>
        <strain evidence="1">GVMAG-S-1102244-55</strain>
    </source>
</reference>
<dbReference type="AlphaFoldDB" id="A0A6C0KBG6"/>
<dbReference type="EMBL" id="MN740848">
    <property type="protein sequence ID" value="QHU15019.1"/>
    <property type="molecule type" value="Genomic_DNA"/>
</dbReference>
<organism evidence="1">
    <name type="scientific">viral metagenome</name>
    <dbReference type="NCBI Taxonomy" id="1070528"/>
    <lineage>
        <taxon>unclassified sequences</taxon>
        <taxon>metagenomes</taxon>
        <taxon>organismal metagenomes</taxon>
    </lineage>
</organism>
<evidence type="ECO:0000313" key="1">
    <source>
        <dbReference type="EMBL" id="QHU15019.1"/>
    </source>
</evidence>
<sequence length="53" mass="6238">MPDTYPDEIIQAYIDSFDELEKIAYEIAKEHLESSFDITKSVGFLKWIKKNKV</sequence>
<accession>A0A6C0KBG6</accession>
<protein>
    <submittedName>
        <fullName evidence="1">Uncharacterized protein</fullName>
    </submittedName>
</protein>
<name>A0A6C0KBG6_9ZZZZ</name>